<dbReference type="AlphaFoldDB" id="A0A7D5QDY5"/>
<protein>
    <submittedName>
        <fullName evidence="11">Aldehyde ferredoxin oxidoreductase</fullName>
    </submittedName>
</protein>
<dbReference type="InterPro" id="IPR051919">
    <property type="entry name" value="W-dependent_AOR"/>
</dbReference>
<dbReference type="GeneID" id="56039525"/>
<dbReference type="PANTHER" id="PTHR30038">
    <property type="entry name" value="ALDEHYDE FERREDOXIN OXIDOREDUCTASE"/>
    <property type="match status" value="1"/>
</dbReference>
<evidence type="ECO:0000256" key="6">
    <source>
        <dbReference type="ARBA" id="ARBA00023004"/>
    </source>
</evidence>
<evidence type="ECO:0000313" key="12">
    <source>
        <dbReference type="Proteomes" id="UP000509626"/>
    </source>
</evidence>
<dbReference type="EMBL" id="CP058579">
    <property type="protein sequence ID" value="QLG63640.1"/>
    <property type="molecule type" value="Genomic_DNA"/>
</dbReference>
<keyword evidence="7" id="KW-0411">Iron-sulfur</keyword>
<proteinExistence type="inferred from homology"/>
<dbReference type="SMART" id="SM00790">
    <property type="entry name" value="AFOR_N"/>
    <property type="match status" value="1"/>
</dbReference>
<gene>
    <name evidence="11" type="ORF">HUG12_18660</name>
</gene>
<name>A0A7D5QDY5_9EURY</name>
<dbReference type="GO" id="GO:0009055">
    <property type="term" value="F:electron transfer activity"/>
    <property type="evidence" value="ECO:0007669"/>
    <property type="project" value="InterPro"/>
</dbReference>
<dbReference type="InterPro" id="IPR001203">
    <property type="entry name" value="OxRdtase_Ald_Fedxn_C"/>
</dbReference>
<dbReference type="PANTHER" id="PTHR30038:SF7">
    <property type="entry name" value="TUNGSTEN-CONTAINING GLYCERALDEHYDE-3-PHOSPHATE:FERREDOXIN OXIDOREDUCTASE"/>
    <property type="match status" value="1"/>
</dbReference>
<dbReference type="SUPFAM" id="SSF56228">
    <property type="entry name" value="Aldehyde ferredoxin oxidoreductase, N-terminal domain"/>
    <property type="match status" value="1"/>
</dbReference>
<keyword evidence="4" id="KW-0479">Metal-binding</keyword>
<dbReference type="OrthoDB" id="30771at2157"/>
<dbReference type="GO" id="GO:0016625">
    <property type="term" value="F:oxidoreductase activity, acting on the aldehyde or oxo group of donors, iron-sulfur protein as acceptor"/>
    <property type="evidence" value="ECO:0007669"/>
    <property type="project" value="InterPro"/>
</dbReference>
<dbReference type="GO" id="GO:0046872">
    <property type="term" value="F:metal ion binding"/>
    <property type="evidence" value="ECO:0007669"/>
    <property type="project" value="UniProtKB-KW"/>
</dbReference>
<dbReference type="InterPro" id="IPR036021">
    <property type="entry name" value="Tungsten_al_ferr_oxy-like_C"/>
</dbReference>
<evidence type="ECO:0000313" key="11">
    <source>
        <dbReference type="EMBL" id="QLG63640.1"/>
    </source>
</evidence>
<evidence type="ECO:0000259" key="10">
    <source>
        <dbReference type="SMART" id="SM00790"/>
    </source>
</evidence>
<accession>A0A7D5QDY5</accession>
<dbReference type="InterPro" id="IPR013983">
    <property type="entry name" value="Ald_Fedxn_OxRdtase_N"/>
</dbReference>
<evidence type="ECO:0000256" key="7">
    <source>
        <dbReference type="ARBA" id="ARBA00023014"/>
    </source>
</evidence>
<dbReference type="InterPro" id="IPR036503">
    <property type="entry name" value="Ald_Fedxn_OxRdtase_N_sf"/>
</dbReference>
<keyword evidence="6" id="KW-0408">Iron</keyword>
<evidence type="ECO:0000256" key="3">
    <source>
        <dbReference type="ARBA" id="ARBA00022485"/>
    </source>
</evidence>
<organism evidence="11 12">
    <name type="scientific">Halorarum salinum</name>
    <dbReference type="NCBI Taxonomy" id="2743089"/>
    <lineage>
        <taxon>Archaea</taxon>
        <taxon>Methanobacteriati</taxon>
        <taxon>Methanobacteriota</taxon>
        <taxon>Stenosarchaea group</taxon>
        <taxon>Halobacteria</taxon>
        <taxon>Halobacteriales</taxon>
        <taxon>Haloferacaceae</taxon>
        <taxon>Halorarum</taxon>
    </lineage>
</organism>
<evidence type="ECO:0000256" key="4">
    <source>
        <dbReference type="ARBA" id="ARBA00022723"/>
    </source>
</evidence>
<feature type="domain" description="Aldehyde ferredoxin oxidoreductase N-terminal" evidence="10">
    <location>
        <begin position="6"/>
        <end position="206"/>
    </location>
</feature>
<dbReference type="InterPro" id="IPR013984">
    <property type="entry name" value="Ald_Fedxn_OxRdtase_dom2"/>
</dbReference>
<feature type="region of interest" description="Disordered" evidence="9">
    <location>
        <begin position="540"/>
        <end position="562"/>
    </location>
</feature>
<dbReference type="KEGG" id="halu:HUG12_18660"/>
<keyword evidence="3" id="KW-0004">4Fe-4S</keyword>
<dbReference type="Pfam" id="PF01314">
    <property type="entry name" value="AFOR_C"/>
    <property type="match status" value="1"/>
</dbReference>
<dbReference type="Gene3D" id="1.10.599.10">
    <property type="entry name" value="Aldehyde Ferredoxin Oxidoreductase Protein, subunit A, domain 3"/>
    <property type="match status" value="1"/>
</dbReference>
<dbReference type="Gene3D" id="1.10.569.10">
    <property type="entry name" value="Aldehyde Ferredoxin Oxidoreductase Protein, subunit A, domain 2"/>
    <property type="match status" value="1"/>
</dbReference>
<comment type="cofactor">
    <cofactor evidence="1">
        <name>[4Fe-4S] cluster</name>
        <dbReference type="ChEBI" id="CHEBI:49883"/>
    </cofactor>
</comment>
<evidence type="ECO:0000256" key="2">
    <source>
        <dbReference type="ARBA" id="ARBA00011032"/>
    </source>
</evidence>
<comment type="cofactor">
    <cofactor evidence="8">
        <name>tungstopterin</name>
        <dbReference type="ChEBI" id="CHEBI:30402"/>
    </cofactor>
</comment>
<evidence type="ECO:0000256" key="5">
    <source>
        <dbReference type="ARBA" id="ARBA00023002"/>
    </source>
</evidence>
<dbReference type="Gene3D" id="3.60.9.10">
    <property type="entry name" value="Aldehyde ferredoxin oxidoreductase, N-terminal domain"/>
    <property type="match status" value="1"/>
</dbReference>
<dbReference type="SUPFAM" id="SSF48310">
    <property type="entry name" value="Aldehyde ferredoxin oxidoreductase, C-terminal domains"/>
    <property type="match status" value="1"/>
</dbReference>
<evidence type="ECO:0000256" key="8">
    <source>
        <dbReference type="ARBA" id="ARBA00049934"/>
    </source>
</evidence>
<dbReference type="GO" id="GO:0051539">
    <property type="term" value="F:4 iron, 4 sulfur cluster binding"/>
    <property type="evidence" value="ECO:0007669"/>
    <property type="project" value="UniProtKB-KW"/>
</dbReference>
<keyword evidence="5" id="KW-0560">Oxidoreductase</keyword>
<sequence length="562" mass="60509">MLHAEGPLLTVDLDAREATTEDVDDTLARFIGGRGVNTALAYDRIPFDADPFGPENRVYLSTGPMQASRMSFTGRMAATALSPLTGGLLSSNAGGFLSRNFAGTGNAAVELVGAADELLAVHVRDDGVEFEPVPDLAGAEVPEVTEWAEAEHDLEAEHLACIGPAGENQVRFASVMTSESRAFGRGGIGAVLGAKNVKALTFEGDAAPEIDVDATAMDVHREAATSEHIMKRQGTTSVTDLANEVEAFPTRYFSETSYERAESINGDAVESKKFKKGTCSQCAFACKLPTKDEAAGVETEGPEFETVMSFGGNCDEDDIVEVMRSNEQCDRYGLDTISAGDTVAAYLASEDAFGDTELIHELVDKIAHREGIGDTLAEGVDRVHGELGVDNWTVKGMDFPAHDGRTLNGQGLSFAVANRGADHMYATFYAYEYPLVSKEEAFDPEGLPPEKVERLVEVENTRALEDCGIVCRFSRGMMTPERFEALFEADYDDLLAVGDRVVTLERRFNNERGFSRADDTLPYSLDGFHDALDAYYDQRGWNPDGTVPPDAASGATGEASAD</sequence>
<dbReference type="InterPro" id="IPR013985">
    <property type="entry name" value="Ald_Fedxn_OxRdtase_dom3"/>
</dbReference>
<evidence type="ECO:0000256" key="1">
    <source>
        <dbReference type="ARBA" id="ARBA00001966"/>
    </source>
</evidence>
<dbReference type="Pfam" id="PF02730">
    <property type="entry name" value="AFOR_N"/>
    <property type="match status" value="1"/>
</dbReference>
<reference evidence="11 12" key="1">
    <citation type="submission" date="2020-06" db="EMBL/GenBank/DDBJ databases">
        <title>NJ-3-1, isolated from saline soil.</title>
        <authorList>
            <person name="Cui H.L."/>
            <person name="Shi X."/>
        </authorList>
    </citation>
    <scope>NUCLEOTIDE SEQUENCE [LARGE SCALE GENOMIC DNA]</scope>
    <source>
        <strain evidence="11 12">NJ-3-1</strain>
    </source>
</reference>
<comment type="similarity">
    <text evidence="2">Belongs to the AOR/FOR family.</text>
</comment>
<keyword evidence="12" id="KW-1185">Reference proteome</keyword>
<evidence type="ECO:0000256" key="9">
    <source>
        <dbReference type="SAM" id="MobiDB-lite"/>
    </source>
</evidence>
<dbReference type="Proteomes" id="UP000509626">
    <property type="component" value="Chromosome"/>
</dbReference>
<dbReference type="RefSeq" id="WP_179270224.1">
    <property type="nucleotide sequence ID" value="NZ_CP058579.1"/>
</dbReference>